<dbReference type="KEGG" id="soh:D1869_12280"/>
<dbReference type="OrthoDB" id="24524at2157"/>
<sequence>MSQQFNPIEVAKLPYTKRNEILNSTLQFLLSLDENTIVKTLTDVLTVLASKATDEEYKNWCDSMLRLVSMYDDKVIKAIVTLRMKAVSNLPKNLAERDSKILNEVLSNLDPSVKEKIIRNIK</sequence>
<protein>
    <submittedName>
        <fullName evidence="2">Uncharacterized protein</fullName>
    </submittedName>
</protein>
<reference evidence="2 3" key="1">
    <citation type="submission" date="2019-10" db="EMBL/GenBank/DDBJ databases">
        <title>Genome Sequences from Six Type Strain Members of the Archaeal Family Sulfolobaceae: Acidianus ambivalens, Acidianus infernus, Metallosphaera prunae, Stygiolobus azoricus, Sulfolobus metallicus, and Sulfurisphaera ohwakuensis.</title>
        <authorList>
            <person name="Counts J.A."/>
            <person name="Kelly R.M."/>
        </authorList>
    </citation>
    <scope>NUCLEOTIDE SEQUENCE [LARGE SCALE GENOMIC DNA]</scope>
    <source>
        <strain evidence="2 3">TA-1</strain>
    </source>
</reference>
<gene>
    <name evidence="2" type="ORF">D1869_12280</name>
    <name evidence="1" type="ORF">HNQ62_001751</name>
</gene>
<evidence type="ECO:0000313" key="1">
    <source>
        <dbReference type="EMBL" id="MBB5253980.1"/>
    </source>
</evidence>
<reference evidence="1 4" key="2">
    <citation type="submission" date="2020-08" db="EMBL/GenBank/DDBJ databases">
        <title>Genomic Encyclopedia of Type Strains, Phase IV (KMG-IV): sequencing the most valuable type-strain genomes for metagenomic binning, comparative biology and taxonomic classification.</title>
        <authorList>
            <person name="Goeker M."/>
        </authorList>
    </citation>
    <scope>NUCLEOTIDE SEQUENCE [LARGE SCALE GENOMIC DNA]</scope>
    <source>
        <strain evidence="1 4">DSM 12421</strain>
    </source>
</reference>
<dbReference type="EMBL" id="CP045484">
    <property type="protein sequence ID" value="QGR17863.1"/>
    <property type="molecule type" value="Genomic_DNA"/>
</dbReference>
<organism evidence="2 3">
    <name type="scientific">Sulfurisphaera ohwakuensis</name>
    <dbReference type="NCBI Taxonomy" id="69656"/>
    <lineage>
        <taxon>Archaea</taxon>
        <taxon>Thermoproteota</taxon>
        <taxon>Thermoprotei</taxon>
        <taxon>Sulfolobales</taxon>
        <taxon>Sulfolobaceae</taxon>
        <taxon>Sulfurisphaera</taxon>
    </lineage>
</organism>
<accession>A0A650CJA5</accession>
<dbReference type="AlphaFoldDB" id="A0A650CJA5"/>
<proteinExistence type="predicted"/>
<evidence type="ECO:0000313" key="4">
    <source>
        <dbReference type="Proteomes" id="UP000582213"/>
    </source>
</evidence>
<keyword evidence="3" id="KW-1185">Reference proteome</keyword>
<dbReference type="Proteomes" id="UP000582213">
    <property type="component" value="Unassembled WGS sequence"/>
</dbReference>
<dbReference type="EMBL" id="JACHFY010000009">
    <property type="protein sequence ID" value="MBB5253980.1"/>
    <property type="molecule type" value="Genomic_DNA"/>
</dbReference>
<evidence type="ECO:0000313" key="3">
    <source>
        <dbReference type="Proteomes" id="UP000427373"/>
    </source>
</evidence>
<dbReference type="GeneID" id="1460314"/>
<evidence type="ECO:0000313" key="2">
    <source>
        <dbReference type="EMBL" id="QGR17863.1"/>
    </source>
</evidence>
<dbReference type="RefSeq" id="WP_010980317.1">
    <property type="nucleotide sequence ID" value="NZ_AP031374.1"/>
</dbReference>
<dbReference type="Proteomes" id="UP000427373">
    <property type="component" value="Chromosome"/>
</dbReference>
<name>A0A650CJA5_SULOH</name>